<sequence>MKQCILCHCRLGLVKFKSRAGWVCKQCYALVSLNYTQTITNLDWPQLQALYHQQTARQTLEPQEFVITRRINQYILLDDTHQLLCLPNNVKFSGAELAPEYFQYHMLRQSYLEQQTRTQASLVCKNIIVQLKFQDTATVQQRAIVLVPKPIDIHSLIYATQLKVAHQLLATLHQIATPS</sequence>
<dbReference type="HOGENOM" id="CLU_128667_0_0_9"/>
<reference evidence="1 2" key="1">
    <citation type="submission" date="2015-01" db="EMBL/GenBank/DDBJ databases">
        <title>Comparative genomics of the lactic acid bacteria isolated from the honey bee gut.</title>
        <authorList>
            <person name="Ellegaard K.M."/>
            <person name="Tamarit D."/>
            <person name="Javelind E."/>
            <person name="Olofsson T."/>
            <person name="Andersson S.G."/>
            <person name="Vasquez A."/>
        </authorList>
    </citation>
    <scope>NUCLEOTIDE SEQUENCE [LARGE SCALE GENOMIC DNA]</scope>
    <source>
        <strain evidence="1 2">Bin4</strain>
    </source>
</reference>
<keyword evidence="2" id="KW-1185">Reference proteome</keyword>
<evidence type="ECO:0000313" key="1">
    <source>
        <dbReference type="EMBL" id="KJY63212.1"/>
    </source>
</evidence>
<proteinExistence type="predicted"/>
<dbReference type="AlphaFoldDB" id="A0A0F4LWQ4"/>
<accession>A0A0F4LWQ4</accession>
<dbReference type="STRING" id="1218492.JG30_01200"/>
<evidence type="ECO:0000313" key="2">
    <source>
        <dbReference type="Proteomes" id="UP000033558"/>
    </source>
</evidence>
<protein>
    <recommendedName>
        <fullName evidence="3">DUF4428 domain-containing protein</fullName>
    </recommendedName>
</protein>
<organism evidence="1 2">
    <name type="scientific">Bombilactobacillus mellifer</name>
    <dbReference type="NCBI Taxonomy" id="1218492"/>
    <lineage>
        <taxon>Bacteria</taxon>
        <taxon>Bacillati</taxon>
        <taxon>Bacillota</taxon>
        <taxon>Bacilli</taxon>
        <taxon>Lactobacillales</taxon>
        <taxon>Lactobacillaceae</taxon>
        <taxon>Bombilactobacillus</taxon>
    </lineage>
</organism>
<evidence type="ECO:0008006" key="3">
    <source>
        <dbReference type="Google" id="ProtNLM"/>
    </source>
</evidence>
<dbReference type="PATRIC" id="fig|1218492.5.peg.233"/>
<comment type="caution">
    <text evidence="1">The sequence shown here is derived from an EMBL/GenBank/DDBJ whole genome shotgun (WGS) entry which is preliminary data.</text>
</comment>
<name>A0A0F4LWQ4_9LACO</name>
<dbReference type="Proteomes" id="UP000033558">
    <property type="component" value="Unassembled WGS sequence"/>
</dbReference>
<dbReference type="OrthoDB" id="2060769at2"/>
<dbReference type="EMBL" id="JXJQ01000002">
    <property type="protein sequence ID" value="KJY63212.1"/>
    <property type="molecule type" value="Genomic_DNA"/>
</dbReference>
<dbReference type="RefSeq" id="WP_046315276.1">
    <property type="nucleotide sequence ID" value="NZ_KQ034028.1"/>
</dbReference>
<gene>
    <name evidence="1" type="ORF">JG30_01200</name>
</gene>